<dbReference type="Proteomes" id="UP001432027">
    <property type="component" value="Unassembled WGS sequence"/>
</dbReference>
<gene>
    <name evidence="1" type="ORF">PENTCL1PPCAC_8946</name>
</gene>
<feature type="non-terminal residue" evidence="1">
    <location>
        <position position="164"/>
    </location>
</feature>
<protein>
    <submittedName>
        <fullName evidence="1">Uncharacterized protein</fullName>
    </submittedName>
</protein>
<feature type="non-terminal residue" evidence="1">
    <location>
        <position position="1"/>
    </location>
</feature>
<evidence type="ECO:0000313" key="1">
    <source>
        <dbReference type="EMBL" id="GMS86771.1"/>
    </source>
</evidence>
<proteinExistence type="predicted"/>
<dbReference type="EMBL" id="BTSX01000002">
    <property type="protein sequence ID" value="GMS86771.1"/>
    <property type="molecule type" value="Genomic_DNA"/>
</dbReference>
<accession>A0AAV5STU3</accession>
<keyword evidence="2" id="KW-1185">Reference proteome</keyword>
<comment type="caution">
    <text evidence="1">The sequence shown here is derived from an EMBL/GenBank/DDBJ whole genome shotgun (WGS) entry which is preliminary data.</text>
</comment>
<name>A0AAV5STU3_9BILA</name>
<reference evidence="1" key="1">
    <citation type="submission" date="2023-10" db="EMBL/GenBank/DDBJ databases">
        <title>Genome assembly of Pristionchus species.</title>
        <authorList>
            <person name="Yoshida K."/>
            <person name="Sommer R.J."/>
        </authorList>
    </citation>
    <scope>NUCLEOTIDE SEQUENCE</scope>
    <source>
        <strain evidence="1">RS0144</strain>
    </source>
</reference>
<sequence>GYKPRQGSEEKMDSALSLFEIVERRGTNNGQKSDDQMRIMADVIRSRFYCDKTEIFHRPLPRKQFDTRVVRKYTSAELKRMNEKPVLKSTKCSRSIKLDESKNRNVSKNFSQLSENTDKILSDFAAKIGQGLDEVYDSNDVLWDSLHKLKPHLTDENLNACKSK</sequence>
<evidence type="ECO:0000313" key="2">
    <source>
        <dbReference type="Proteomes" id="UP001432027"/>
    </source>
</evidence>
<dbReference type="AlphaFoldDB" id="A0AAV5STU3"/>
<organism evidence="1 2">
    <name type="scientific">Pristionchus entomophagus</name>
    <dbReference type="NCBI Taxonomy" id="358040"/>
    <lineage>
        <taxon>Eukaryota</taxon>
        <taxon>Metazoa</taxon>
        <taxon>Ecdysozoa</taxon>
        <taxon>Nematoda</taxon>
        <taxon>Chromadorea</taxon>
        <taxon>Rhabditida</taxon>
        <taxon>Rhabditina</taxon>
        <taxon>Diplogasteromorpha</taxon>
        <taxon>Diplogasteroidea</taxon>
        <taxon>Neodiplogasteridae</taxon>
        <taxon>Pristionchus</taxon>
    </lineage>
</organism>